<dbReference type="CDD" id="cd18118">
    <property type="entry name" value="ATP-synt_V_A-type_beta_N"/>
    <property type="match status" value="1"/>
</dbReference>
<keyword evidence="12" id="KW-1185">Reference proteome</keyword>
<keyword evidence="3" id="KW-1003">Cell membrane</keyword>
<evidence type="ECO:0000256" key="1">
    <source>
        <dbReference type="ARBA" id="ARBA00008936"/>
    </source>
</evidence>
<evidence type="ECO:0000313" key="12">
    <source>
        <dbReference type="Proteomes" id="UP000502706"/>
    </source>
</evidence>
<dbReference type="Gene3D" id="3.40.50.12240">
    <property type="match status" value="1"/>
</dbReference>
<evidence type="ECO:0000256" key="3">
    <source>
        <dbReference type="ARBA" id="ARBA00022475"/>
    </source>
</evidence>
<evidence type="ECO:0000256" key="4">
    <source>
        <dbReference type="ARBA" id="ARBA00023065"/>
    </source>
</evidence>
<dbReference type="RefSeq" id="WP_166398398.1">
    <property type="nucleotide sequence ID" value="NZ_CP045121.1"/>
</dbReference>
<dbReference type="Pfam" id="PF02874">
    <property type="entry name" value="ATP-synt_ab_N"/>
    <property type="match status" value="1"/>
</dbReference>
<gene>
    <name evidence="7" type="primary">atpB</name>
    <name evidence="11" type="ORF">GBA65_07545</name>
</gene>
<dbReference type="InterPro" id="IPR027417">
    <property type="entry name" value="P-loop_NTPase"/>
</dbReference>
<dbReference type="InterPro" id="IPR055190">
    <property type="entry name" value="ATP-synt_VA_C"/>
</dbReference>
<dbReference type="HAMAP" id="MF_00310">
    <property type="entry name" value="ATP_synth_B_arch"/>
    <property type="match status" value="1"/>
</dbReference>
<name>A0A6G8Q2N5_9ACTN</name>
<keyword evidence="4 7" id="KW-0406">Ion transport</keyword>
<dbReference type="PROSITE" id="PS00152">
    <property type="entry name" value="ATPASE_ALPHA_BETA"/>
    <property type="match status" value="1"/>
</dbReference>
<dbReference type="Pfam" id="PF00006">
    <property type="entry name" value="ATP-synt_ab"/>
    <property type="match status" value="1"/>
</dbReference>
<dbReference type="InterPro" id="IPR022879">
    <property type="entry name" value="V-ATPase_su_B/beta"/>
</dbReference>
<dbReference type="GO" id="GO:0005524">
    <property type="term" value="F:ATP binding"/>
    <property type="evidence" value="ECO:0007669"/>
    <property type="project" value="UniProtKB-UniRule"/>
</dbReference>
<keyword evidence="7" id="KW-0375">Hydrogen ion transport</keyword>
<protein>
    <recommendedName>
        <fullName evidence="7">V-type ATP synthase beta chain</fullName>
    </recommendedName>
    <alternativeName>
        <fullName evidence="7">V-ATPase subunit B</fullName>
    </alternativeName>
</protein>
<dbReference type="SUPFAM" id="SSF52540">
    <property type="entry name" value="P-loop containing nucleoside triphosphate hydrolases"/>
    <property type="match status" value="1"/>
</dbReference>
<feature type="domain" description="ATP synthase A/B type C-terminal" evidence="10">
    <location>
        <begin position="370"/>
        <end position="465"/>
    </location>
</feature>
<keyword evidence="6" id="KW-0139">CF(1)</keyword>
<dbReference type="NCBIfam" id="NF003235">
    <property type="entry name" value="PRK04196.1"/>
    <property type="match status" value="1"/>
</dbReference>
<evidence type="ECO:0000259" key="10">
    <source>
        <dbReference type="Pfam" id="PF22919"/>
    </source>
</evidence>
<dbReference type="SUPFAM" id="SSF47917">
    <property type="entry name" value="C-terminal domain of alpha and beta subunits of F1 ATP synthase"/>
    <property type="match status" value="1"/>
</dbReference>
<reference evidence="11 12" key="1">
    <citation type="submission" date="2019-10" db="EMBL/GenBank/DDBJ databases">
        <title>Rubrobacter sp nov SCSIO 52915 isolated from a deep-sea sediment in the South China Sea.</title>
        <authorList>
            <person name="Chen R.W."/>
        </authorList>
    </citation>
    <scope>NUCLEOTIDE SEQUENCE [LARGE SCALE GENOMIC DNA]</scope>
    <source>
        <strain evidence="11 12">SCSIO 52915</strain>
    </source>
</reference>
<evidence type="ECO:0000313" key="11">
    <source>
        <dbReference type="EMBL" id="QIN80708.1"/>
    </source>
</evidence>
<dbReference type="KEGG" id="rmar:GBA65_07545"/>
<evidence type="ECO:0000256" key="7">
    <source>
        <dbReference type="HAMAP-Rule" id="MF_00310"/>
    </source>
</evidence>
<feature type="domain" description="ATPase F1/V1/A1 complex alpha/beta subunit nucleotide-binding" evidence="8">
    <location>
        <begin position="145"/>
        <end position="364"/>
    </location>
</feature>
<evidence type="ECO:0000259" key="9">
    <source>
        <dbReference type="Pfam" id="PF02874"/>
    </source>
</evidence>
<dbReference type="InterPro" id="IPR000194">
    <property type="entry name" value="ATPase_F1/V1/A1_a/bsu_nucl-bd"/>
</dbReference>
<organism evidence="11 12">
    <name type="scientific">Rubrobacter marinus</name>
    <dbReference type="NCBI Taxonomy" id="2653852"/>
    <lineage>
        <taxon>Bacteria</taxon>
        <taxon>Bacillati</taxon>
        <taxon>Actinomycetota</taxon>
        <taxon>Rubrobacteria</taxon>
        <taxon>Rubrobacterales</taxon>
        <taxon>Rubrobacteraceae</taxon>
        <taxon>Rubrobacter</taxon>
    </lineage>
</organism>
<keyword evidence="7" id="KW-0066">ATP synthesis</keyword>
<dbReference type="EMBL" id="CP045121">
    <property type="protein sequence ID" value="QIN80708.1"/>
    <property type="molecule type" value="Genomic_DNA"/>
</dbReference>
<dbReference type="GO" id="GO:0046933">
    <property type="term" value="F:proton-transporting ATP synthase activity, rotational mechanism"/>
    <property type="evidence" value="ECO:0007669"/>
    <property type="project" value="UniProtKB-UniRule"/>
</dbReference>
<evidence type="ECO:0000256" key="6">
    <source>
        <dbReference type="ARBA" id="ARBA00023196"/>
    </source>
</evidence>
<dbReference type="PANTHER" id="PTHR43389:SF4">
    <property type="entry name" value="V-TYPE PROTON ATPASE SUBUNIT B"/>
    <property type="match status" value="1"/>
</dbReference>
<dbReference type="InterPro" id="IPR004100">
    <property type="entry name" value="ATPase_F1/V1/A1_a/bsu_N"/>
</dbReference>
<dbReference type="GO" id="GO:0045259">
    <property type="term" value="C:proton-transporting ATP synthase complex"/>
    <property type="evidence" value="ECO:0007669"/>
    <property type="project" value="UniProtKB-KW"/>
</dbReference>
<dbReference type="CDD" id="cd18112">
    <property type="entry name" value="ATP-synt_V_A-type_beta_C"/>
    <property type="match status" value="1"/>
</dbReference>
<keyword evidence="2 7" id="KW-0813">Transport</keyword>
<comment type="function">
    <text evidence="7">Produces ATP from ADP in the presence of a proton gradient across the membrane. The V-type beta chain is a regulatory subunit.</text>
</comment>
<keyword evidence="5" id="KW-0472">Membrane</keyword>
<proteinExistence type="inferred from homology"/>
<evidence type="ECO:0000256" key="2">
    <source>
        <dbReference type="ARBA" id="ARBA00022448"/>
    </source>
</evidence>
<accession>A0A6G8Q2N5</accession>
<dbReference type="InterPro" id="IPR020003">
    <property type="entry name" value="ATPase_a/bsu_AS"/>
</dbReference>
<dbReference type="GO" id="GO:0042777">
    <property type="term" value="P:proton motive force-driven plasma membrane ATP synthesis"/>
    <property type="evidence" value="ECO:0007669"/>
    <property type="project" value="UniProtKB-UniRule"/>
</dbReference>
<feature type="domain" description="ATPase F1/V1/A1 complex alpha/beta subunit N-terminal" evidence="9">
    <location>
        <begin position="25"/>
        <end position="88"/>
    </location>
</feature>
<comment type="similarity">
    <text evidence="1 7">Belongs to the ATPase alpha/beta chains family.</text>
</comment>
<evidence type="ECO:0000259" key="8">
    <source>
        <dbReference type="Pfam" id="PF00006"/>
    </source>
</evidence>
<dbReference type="Proteomes" id="UP000502706">
    <property type="component" value="Chromosome"/>
</dbReference>
<dbReference type="Pfam" id="PF22919">
    <property type="entry name" value="ATP-synt_VA_C"/>
    <property type="match status" value="1"/>
</dbReference>
<dbReference type="AlphaFoldDB" id="A0A6G8Q2N5"/>
<dbReference type="CDD" id="cd01135">
    <property type="entry name" value="V_A-ATPase_B"/>
    <property type="match status" value="1"/>
</dbReference>
<sequence length="474" mass="51365">MTQAIAGTNGRASLFSLERRTVGYVSGPLLVAGGAEGVGYNEIVDVVAPNGETRRGQVLEVEGDKMVVQVLGGTRGLDRPATKVRSRGEVATMAVGSDLVGRILDGSGRPTDGGPPLRPAAYRDVNGAPLNPYARAHPSDFIETGISAIDGLNTLVRGQKLPIFSGFGLPAAELAARIAEGASVVGEGEGDFVVVFAAMGVTHREAAFFRRRFAGSAALERSVLFLNLADDPSVERILTPRAALTAAEYLAWEEGRDVLVILSDITNYAEALREVSAAREEIPGRRGYPGYMYTDLASLFERAGRVRGRPGSVTQLMILSMPDDDITHPIPDLTGYITEGQIVLSRELDRRGIDPPIDVLPSLSRLMNAGIGAGKTREDHRQVADQLYASFARGRELRRLVSIVGEGALSDEDRRQLAFADDFEEKFVGQGVNRRSIEDTLETAWRLLGRFPPDELKRIKPETLERRQTMEEGL</sequence>
<dbReference type="PANTHER" id="PTHR43389">
    <property type="entry name" value="V-TYPE PROTON ATPASE SUBUNIT B"/>
    <property type="match status" value="1"/>
</dbReference>
<evidence type="ECO:0000256" key="5">
    <source>
        <dbReference type="ARBA" id="ARBA00023136"/>
    </source>
</evidence>